<reference evidence="3 4" key="1">
    <citation type="submission" date="2023-01" db="EMBL/GenBank/DDBJ databases">
        <title>Novel diversity within Roseofilum (Cyanobacteria; Desertifilaceae) from marine benthic mats with descriptions of four novel species.</title>
        <authorList>
            <person name="Wang Y."/>
            <person name="Berthold D.E."/>
            <person name="Hu J."/>
            <person name="Lefler F.W."/>
            <person name="Laughinghouse H.D. IV."/>
        </authorList>
    </citation>
    <scope>NUCLEOTIDE SEQUENCE [LARGE SCALE GENOMIC DNA]</scope>
    <source>
        <strain evidence="3 4">BLCC-M143</strain>
    </source>
</reference>
<dbReference type="PANTHER" id="PTHR11487:SF0">
    <property type="entry name" value="S-ACYL FATTY ACID SYNTHASE THIOESTERASE, MEDIUM CHAIN"/>
    <property type="match status" value="1"/>
</dbReference>
<dbReference type="EMBL" id="JAQOSQ010000006">
    <property type="protein sequence ID" value="MDJ1183217.1"/>
    <property type="molecule type" value="Genomic_DNA"/>
</dbReference>
<proteinExistence type="inferred from homology"/>
<dbReference type="InterPro" id="IPR001031">
    <property type="entry name" value="Thioesterase"/>
</dbReference>
<dbReference type="InterPro" id="IPR029058">
    <property type="entry name" value="AB_hydrolase_fold"/>
</dbReference>
<evidence type="ECO:0000313" key="3">
    <source>
        <dbReference type="EMBL" id="MDJ1183217.1"/>
    </source>
</evidence>
<organism evidence="3 4">
    <name type="scientific">Roseofilum casamattae BLCC-M143</name>
    <dbReference type="NCBI Taxonomy" id="3022442"/>
    <lineage>
        <taxon>Bacteria</taxon>
        <taxon>Bacillati</taxon>
        <taxon>Cyanobacteriota</taxon>
        <taxon>Cyanophyceae</taxon>
        <taxon>Desertifilales</taxon>
        <taxon>Desertifilaceae</taxon>
        <taxon>Roseofilum</taxon>
        <taxon>Roseofilum casamattae</taxon>
    </lineage>
</organism>
<evidence type="ECO:0000313" key="4">
    <source>
        <dbReference type="Proteomes" id="UP001232992"/>
    </source>
</evidence>
<name>A0ABT7BWM9_9CYAN</name>
<dbReference type="PANTHER" id="PTHR11487">
    <property type="entry name" value="THIOESTERASE"/>
    <property type="match status" value="1"/>
</dbReference>
<protein>
    <submittedName>
        <fullName evidence="3">Thioesterase domain-containing protein</fullName>
    </submittedName>
</protein>
<evidence type="ECO:0000256" key="1">
    <source>
        <dbReference type="ARBA" id="ARBA00007169"/>
    </source>
</evidence>
<keyword evidence="4" id="KW-1185">Reference proteome</keyword>
<dbReference type="Proteomes" id="UP001232992">
    <property type="component" value="Unassembled WGS sequence"/>
</dbReference>
<dbReference type="Pfam" id="PF00975">
    <property type="entry name" value="Thioesterase"/>
    <property type="match status" value="1"/>
</dbReference>
<feature type="domain" description="Thioesterase" evidence="2">
    <location>
        <begin position="25"/>
        <end position="248"/>
    </location>
</feature>
<dbReference type="Gene3D" id="3.40.50.1820">
    <property type="entry name" value="alpha/beta hydrolase"/>
    <property type="match status" value="1"/>
</dbReference>
<dbReference type="RefSeq" id="WP_283757872.1">
    <property type="nucleotide sequence ID" value="NZ_JAQOSQ010000006.1"/>
</dbReference>
<evidence type="ECO:0000259" key="2">
    <source>
        <dbReference type="Pfam" id="PF00975"/>
    </source>
</evidence>
<gene>
    <name evidence="3" type="ORF">PMH09_08410</name>
</gene>
<dbReference type="InterPro" id="IPR012223">
    <property type="entry name" value="TEII"/>
</dbReference>
<comment type="caution">
    <text evidence="3">The sequence shown here is derived from an EMBL/GenBank/DDBJ whole genome shotgun (WGS) entry which is preliminary data.</text>
</comment>
<dbReference type="SUPFAM" id="SSF53474">
    <property type="entry name" value="alpha/beta-Hydrolases"/>
    <property type="match status" value="1"/>
</dbReference>
<accession>A0ABT7BWM9</accession>
<sequence length="254" mass="28879">MNSPRQSSSNPWLVSDPNASGEGLHLFCFPPAGAGALLFRPWFQYATEKVQISAIQLPGREHRLKEPCFTELPHLVTRLADDLLPVLQERPFAFFGHSMGGLICFELVRELRRRGNSLPEYLFISGRRAPQIPINNPLYPEPDSMLVEALRQYGGTPEAVLQNSDLMELFLPIFRSDLMVNEKYVYNNEPPLDCPLAAFGGTKDIIVNREQLQSWNQHTSQEFELQMFAGNHMFFKDKPQILLDPILAKLNAIK</sequence>
<comment type="similarity">
    <text evidence="1">Belongs to the thioesterase family.</text>
</comment>